<proteinExistence type="predicted"/>
<sequence length="182" mass="21667">MLGYLISPKGDDKDKWEITCDDFNNECEKLGKLLIDKESLFPKIKCCTEIEYEEYEGHLFVKKIEEIEYHKEIKDAIKEYAEIHSLVINEFLTRQISKGKYDDYEEEVKKNYKRLYRKASRNINDTDCIKESKNFYDEIMTNEAPQFMSYSDTPKTFRNGILHMVADDINEDIKWKLGDKDV</sequence>
<evidence type="ECO:0000313" key="1">
    <source>
        <dbReference type="EMBL" id="MPN47731.1"/>
    </source>
</evidence>
<gene>
    <name evidence="1" type="ORF">SDC9_195335</name>
</gene>
<accession>A0A645I8T0</accession>
<comment type="caution">
    <text evidence="1">The sequence shown here is derived from an EMBL/GenBank/DDBJ whole genome shotgun (WGS) entry which is preliminary data.</text>
</comment>
<dbReference type="AlphaFoldDB" id="A0A645I8T0"/>
<reference evidence="1" key="1">
    <citation type="submission" date="2019-08" db="EMBL/GenBank/DDBJ databases">
        <authorList>
            <person name="Kucharzyk K."/>
            <person name="Murdoch R.W."/>
            <person name="Higgins S."/>
            <person name="Loffler F."/>
        </authorList>
    </citation>
    <scope>NUCLEOTIDE SEQUENCE</scope>
</reference>
<name>A0A645I8T0_9ZZZZ</name>
<organism evidence="1">
    <name type="scientific">bioreactor metagenome</name>
    <dbReference type="NCBI Taxonomy" id="1076179"/>
    <lineage>
        <taxon>unclassified sequences</taxon>
        <taxon>metagenomes</taxon>
        <taxon>ecological metagenomes</taxon>
    </lineage>
</organism>
<dbReference type="EMBL" id="VSSQ01109445">
    <property type="protein sequence ID" value="MPN47731.1"/>
    <property type="molecule type" value="Genomic_DNA"/>
</dbReference>
<protein>
    <submittedName>
        <fullName evidence="1">Uncharacterized protein</fullName>
    </submittedName>
</protein>